<reference evidence="4 5" key="1">
    <citation type="submission" date="2018-06" db="EMBL/GenBank/DDBJ databases">
        <title>Fusarium incarnatum-equiseti species complex species 28.</title>
        <authorList>
            <person name="Gardiner D.M."/>
        </authorList>
    </citation>
    <scope>NUCLEOTIDE SEQUENCE [LARGE SCALE GENOMIC DNA]</scope>
    <source>
        <strain evidence="4 5">FIESC_28</strain>
    </source>
</reference>
<feature type="region of interest" description="Disordered" evidence="1">
    <location>
        <begin position="100"/>
        <end position="140"/>
    </location>
</feature>
<evidence type="ECO:0000259" key="3">
    <source>
        <dbReference type="PROSITE" id="PS51820"/>
    </source>
</evidence>
<keyword evidence="2" id="KW-0732">Signal</keyword>
<dbReference type="Gene3D" id="2.60.120.1560">
    <property type="match status" value="1"/>
</dbReference>
<organism evidence="4 5">
    <name type="scientific">Fusarium coffeatum</name>
    <dbReference type="NCBI Taxonomy" id="231269"/>
    <lineage>
        <taxon>Eukaryota</taxon>
        <taxon>Fungi</taxon>
        <taxon>Dikarya</taxon>
        <taxon>Ascomycota</taxon>
        <taxon>Pezizomycotina</taxon>
        <taxon>Sordariomycetes</taxon>
        <taxon>Hypocreomycetidae</taxon>
        <taxon>Hypocreales</taxon>
        <taxon>Nectriaceae</taxon>
        <taxon>Fusarium</taxon>
        <taxon>Fusarium incarnatum-equiseti species complex</taxon>
    </lineage>
</organism>
<feature type="chain" id="PRO_5016603437" description="PA14 domain-containing protein" evidence="2">
    <location>
        <begin position="19"/>
        <end position="335"/>
    </location>
</feature>
<dbReference type="Proteomes" id="UP000253153">
    <property type="component" value="Unassembled WGS sequence"/>
</dbReference>
<evidence type="ECO:0000256" key="2">
    <source>
        <dbReference type="SAM" id="SignalP"/>
    </source>
</evidence>
<evidence type="ECO:0000256" key="1">
    <source>
        <dbReference type="SAM" id="MobiDB-lite"/>
    </source>
</evidence>
<evidence type="ECO:0000313" key="4">
    <source>
        <dbReference type="EMBL" id="RBR11919.1"/>
    </source>
</evidence>
<dbReference type="EMBL" id="QKXC01000207">
    <property type="protein sequence ID" value="RBR11919.1"/>
    <property type="molecule type" value="Genomic_DNA"/>
</dbReference>
<dbReference type="InterPro" id="IPR018871">
    <property type="entry name" value="GLEYA_adhesin_domain"/>
</dbReference>
<evidence type="ECO:0000313" key="5">
    <source>
        <dbReference type="Proteomes" id="UP000253153"/>
    </source>
</evidence>
<comment type="caution">
    <text evidence="4">The sequence shown here is derived from an EMBL/GenBank/DDBJ whole genome shotgun (WGS) entry which is preliminary data.</text>
</comment>
<protein>
    <recommendedName>
        <fullName evidence="3">PA14 domain-containing protein</fullName>
    </recommendedName>
</protein>
<dbReference type="AlphaFoldDB" id="A0A366R442"/>
<gene>
    <name evidence="4" type="ORF">FIESC28_08804</name>
</gene>
<feature type="domain" description="PA14" evidence="3">
    <location>
        <begin position="159"/>
        <end position="315"/>
    </location>
</feature>
<name>A0A366R442_9HYPO</name>
<accession>A0A366R442</accession>
<dbReference type="GeneID" id="41998237"/>
<sequence>MQSIITFAGLAFANLAVAGPCRPIKQSTISSDLVSTTSADVTVVTVVPVPVESTSEAEAETSTFATVVIQETSSAAIETSAETTAEVDATTTAEVEADANTTTAEAEVDTTTTAEIEAGVTTTAELETSATTSYAPLPTADQSCENGGLDYAIYEHQFYNSDAPHFSSFDPTVFHTATPTYEGITERIGIQPGTDWTKPFTIYEGSPEQMWQYKAVDHRGFLFAPETGTYKVTVPNSDEITLVWFGNKAISGWTRENADLEQDYPGGTSRSFEVDLEEGTYTPFRLLWANAQGELNFIAEVQAPGGQVIVNGDGADNAYLVRYACDGTTPEFPDY</sequence>
<dbReference type="RefSeq" id="XP_031013011.1">
    <property type="nucleotide sequence ID" value="XM_031162941.1"/>
</dbReference>
<feature type="signal peptide" evidence="2">
    <location>
        <begin position="1"/>
        <end position="18"/>
    </location>
</feature>
<keyword evidence="5" id="KW-1185">Reference proteome</keyword>
<dbReference type="OrthoDB" id="4388755at2759"/>
<dbReference type="PROSITE" id="PS51820">
    <property type="entry name" value="PA14"/>
    <property type="match status" value="1"/>
</dbReference>
<proteinExistence type="predicted"/>
<feature type="compositionally biased region" description="Low complexity" evidence="1">
    <location>
        <begin position="100"/>
        <end position="133"/>
    </location>
</feature>
<dbReference type="InterPro" id="IPR037524">
    <property type="entry name" value="PA14/GLEYA"/>
</dbReference>
<dbReference type="Pfam" id="PF10528">
    <property type="entry name" value="GLEYA"/>
    <property type="match status" value="1"/>
</dbReference>